<comment type="caution">
    <text evidence="2">The sequence shown here is derived from an EMBL/GenBank/DDBJ whole genome shotgun (WGS) entry which is preliminary data.</text>
</comment>
<dbReference type="InterPro" id="IPR007712">
    <property type="entry name" value="RelE/ParE_toxin"/>
</dbReference>
<evidence type="ECO:0000256" key="1">
    <source>
        <dbReference type="ARBA" id="ARBA00022649"/>
    </source>
</evidence>
<gene>
    <name evidence="2" type="ORF">ACM44_01920</name>
</gene>
<dbReference type="STRING" id="1304281.ACM44_01920"/>
<sequence length="98" mass="12003">MEGRIKEIKYSKRFLQKLFKQTKFIARDKPYAAEKFEIELLRETLKIAQTPFAYKKSPFFNDENIREMIFKGYRVVFKIFETEIKVFGFNKWEETLKM</sequence>
<dbReference type="InterPro" id="IPR035093">
    <property type="entry name" value="RelE/ParE_toxin_dom_sf"/>
</dbReference>
<evidence type="ECO:0000313" key="3">
    <source>
        <dbReference type="Proteomes" id="UP000035900"/>
    </source>
</evidence>
<dbReference type="RefSeq" id="WP_048498432.1">
    <property type="nucleotide sequence ID" value="NZ_LFNG01000002.1"/>
</dbReference>
<organism evidence="2 3">
    <name type="scientific">Chryseobacterium koreense CCUG 49689</name>
    <dbReference type="NCBI Taxonomy" id="1304281"/>
    <lineage>
        <taxon>Bacteria</taxon>
        <taxon>Pseudomonadati</taxon>
        <taxon>Bacteroidota</taxon>
        <taxon>Flavobacteriia</taxon>
        <taxon>Flavobacteriales</taxon>
        <taxon>Weeksellaceae</taxon>
        <taxon>Chryseobacterium group</taxon>
        <taxon>Chryseobacterium</taxon>
    </lineage>
</organism>
<keyword evidence="1" id="KW-1277">Toxin-antitoxin system</keyword>
<dbReference type="EMBL" id="LFNG01000002">
    <property type="protein sequence ID" value="KMQ72519.1"/>
    <property type="molecule type" value="Genomic_DNA"/>
</dbReference>
<accession>A0A0J7J3B2</accession>
<name>A0A0J7J3B2_9FLAO</name>
<dbReference type="PATRIC" id="fig|1304281.5.peg.415"/>
<dbReference type="OrthoDB" id="1362197at2"/>
<evidence type="ECO:0008006" key="4">
    <source>
        <dbReference type="Google" id="ProtNLM"/>
    </source>
</evidence>
<dbReference type="AlphaFoldDB" id="A0A0J7J3B2"/>
<dbReference type="Pfam" id="PF05016">
    <property type="entry name" value="ParE_toxin"/>
    <property type="match status" value="1"/>
</dbReference>
<protein>
    <recommendedName>
        <fullName evidence="4">Plasmid stabilization protein</fullName>
    </recommendedName>
</protein>
<keyword evidence="3" id="KW-1185">Reference proteome</keyword>
<proteinExistence type="predicted"/>
<reference evidence="2 3" key="1">
    <citation type="journal article" date="2004" name="Int. J. Syst. Evol. Microbiol.">
        <title>Kaistella koreensis gen. nov., sp. nov., a novel member of the Chryseobacterium-Bergeyella-Riemerella branch.</title>
        <authorList>
            <person name="Kim M.K."/>
            <person name="Im W.T."/>
            <person name="Shin Y.K."/>
            <person name="Lim J.H."/>
            <person name="Kim S.H."/>
            <person name="Lee B.C."/>
            <person name="Park M.Y."/>
            <person name="Lee K.Y."/>
            <person name="Lee S.T."/>
        </authorList>
    </citation>
    <scope>NUCLEOTIDE SEQUENCE [LARGE SCALE GENOMIC DNA]</scope>
    <source>
        <strain evidence="2 3">CCUG 49689</strain>
    </source>
</reference>
<evidence type="ECO:0000313" key="2">
    <source>
        <dbReference type="EMBL" id="KMQ72519.1"/>
    </source>
</evidence>
<dbReference type="Gene3D" id="3.30.2310.20">
    <property type="entry name" value="RelE-like"/>
    <property type="match status" value="1"/>
</dbReference>
<dbReference type="Proteomes" id="UP000035900">
    <property type="component" value="Unassembled WGS sequence"/>
</dbReference>